<reference evidence="2" key="2">
    <citation type="submission" date="2021-12" db="EMBL/GenBank/DDBJ databases">
        <title>Resequencing data analysis of finger millet.</title>
        <authorList>
            <person name="Hatakeyama M."/>
            <person name="Aluri S."/>
            <person name="Balachadran M.T."/>
            <person name="Sivarajan S.R."/>
            <person name="Poveda L."/>
            <person name="Shimizu-Inatsugi R."/>
            <person name="Schlapbach R."/>
            <person name="Sreeman S.M."/>
            <person name="Shimizu K.K."/>
        </authorList>
    </citation>
    <scope>NUCLEOTIDE SEQUENCE</scope>
</reference>
<dbReference type="PANTHER" id="PTHR36037">
    <property type="entry name" value="RNA-DIRECTED DNA POLYMERASE (REVERSE TRANSCRIPTASE)-RELATED FAMILY PROTEIN"/>
    <property type="match status" value="1"/>
</dbReference>
<evidence type="ECO:0000313" key="2">
    <source>
        <dbReference type="EMBL" id="GJN03184.1"/>
    </source>
</evidence>
<evidence type="ECO:0000313" key="3">
    <source>
        <dbReference type="Proteomes" id="UP001054889"/>
    </source>
</evidence>
<sequence length="392" mass="43958">MADAVVSQVPAEGPEEAPLDAAAIRSRVEQLSLKWRRAREEEEAPVAGAEAEARRGMSSMYEVADEAMDEWDSVSAAIPSGDLGDLDAYLEWLRTKVNVVEEMNQKAADEIAVLEETTTKDMIQLDVGIKELESSLWKLDPKDLSHYEASPINELPDSTDSCRSQSIVDNDYKFEVLKLDQQIEKSEMDLKLFQDMERADEIWKLESMLLPSGAKILDFKDNCLRMFLRAPILTSDSLAYEHKMDCAVVSFVSDHELLIELGDGIIKLKEVQISPNDVCVDILIEMLKSSRHSFEYSDKEETIVAHLVCGIDLFIKTSADWPLSSYGLKLISICNSGTHPTNITSSLLEKTKELANGLELQIRQHIVRFVDSVEEILVRELQSELHAVHSSG</sequence>
<evidence type="ECO:0000256" key="1">
    <source>
        <dbReference type="SAM" id="MobiDB-lite"/>
    </source>
</evidence>
<gene>
    <name evidence="2" type="primary">ga20595</name>
    <name evidence="2" type="ORF">PR202_ga20595</name>
</gene>
<feature type="region of interest" description="Disordered" evidence="1">
    <location>
        <begin position="1"/>
        <end position="21"/>
    </location>
</feature>
<name>A0AAV5CYP7_ELECO</name>
<dbReference type="Proteomes" id="UP001054889">
    <property type="component" value="Unassembled WGS sequence"/>
</dbReference>
<protein>
    <submittedName>
        <fullName evidence="2">Uncharacterized protein</fullName>
    </submittedName>
</protein>
<dbReference type="AlphaFoldDB" id="A0AAV5CYP7"/>
<reference evidence="2" key="1">
    <citation type="journal article" date="2018" name="DNA Res.">
        <title>Multiple hybrid de novo genome assembly of finger millet, an orphan allotetraploid crop.</title>
        <authorList>
            <person name="Hatakeyama M."/>
            <person name="Aluri S."/>
            <person name="Balachadran M.T."/>
            <person name="Sivarajan S.R."/>
            <person name="Patrignani A."/>
            <person name="Gruter S."/>
            <person name="Poveda L."/>
            <person name="Shimizu-Inatsugi R."/>
            <person name="Baeten J."/>
            <person name="Francoijs K.J."/>
            <person name="Nataraja K.N."/>
            <person name="Reddy Y.A.N."/>
            <person name="Phadnis S."/>
            <person name="Ravikumar R.L."/>
            <person name="Schlapbach R."/>
            <person name="Sreeman S.M."/>
            <person name="Shimizu K.K."/>
        </authorList>
    </citation>
    <scope>NUCLEOTIDE SEQUENCE</scope>
</reference>
<proteinExistence type="predicted"/>
<keyword evidence="3" id="KW-1185">Reference proteome</keyword>
<dbReference type="PANTHER" id="PTHR36037:SF1">
    <property type="entry name" value="RNA-DIRECTED DNA POLYMERASE (REVERSE TRANSCRIPTASE)-RELATED FAMILY PROTEIN"/>
    <property type="match status" value="1"/>
</dbReference>
<accession>A0AAV5CYP7</accession>
<organism evidence="2 3">
    <name type="scientific">Eleusine coracana subsp. coracana</name>
    <dbReference type="NCBI Taxonomy" id="191504"/>
    <lineage>
        <taxon>Eukaryota</taxon>
        <taxon>Viridiplantae</taxon>
        <taxon>Streptophyta</taxon>
        <taxon>Embryophyta</taxon>
        <taxon>Tracheophyta</taxon>
        <taxon>Spermatophyta</taxon>
        <taxon>Magnoliopsida</taxon>
        <taxon>Liliopsida</taxon>
        <taxon>Poales</taxon>
        <taxon>Poaceae</taxon>
        <taxon>PACMAD clade</taxon>
        <taxon>Chloridoideae</taxon>
        <taxon>Cynodonteae</taxon>
        <taxon>Eleusininae</taxon>
        <taxon>Eleusine</taxon>
    </lineage>
</organism>
<comment type="caution">
    <text evidence="2">The sequence shown here is derived from an EMBL/GenBank/DDBJ whole genome shotgun (WGS) entry which is preliminary data.</text>
</comment>
<dbReference type="EMBL" id="BQKI01000009">
    <property type="protein sequence ID" value="GJN03184.1"/>
    <property type="molecule type" value="Genomic_DNA"/>
</dbReference>